<name>A0A4Y6UUQ3_SACBS</name>
<organism evidence="10 11">
    <name type="scientific">Saccharibacillus brassicae</name>
    <dbReference type="NCBI Taxonomy" id="2583377"/>
    <lineage>
        <taxon>Bacteria</taxon>
        <taxon>Bacillati</taxon>
        <taxon>Bacillota</taxon>
        <taxon>Bacilli</taxon>
        <taxon>Bacillales</taxon>
        <taxon>Paenibacillaceae</taxon>
        <taxon>Saccharibacillus</taxon>
    </lineage>
</organism>
<feature type="transmembrane region" description="Helical" evidence="8">
    <location>
        <begin position="232"/>
        <end position="248"/>
    </location>
</feature>
<gene>
    <name evidence="10" type="ORF">FFV09_03840</name>
</gene>
<feature type="transmembrane region" description="Helical" evidence="8">
    <location>
        <begin position="7"/>
        <end position="27"/>
    </location>
</feature>
<dbReference type="KEGG" id="saca:FFV09_03840"/>
<evidence type="ECO:0000256" key="4">
    <source>
        <dbReference type="ARBA" id="ARBA00022475"/>
    </source>
</evidence>
<evidence type="ECO:0000313" key="10">
    <source>
        <dbReference type="EMBL" id="QDH20071.1"/>
    </source>
</evidence>
<evidence type="ECO:0000256" key="8">
    <source>
        <dbReference type="SAM" id="Phobius"/>
    </source>
</evidence>
<evidence type="ECO:0000256" key="2">
    <source>
        <dbReference type="ARBA" id="ARBA00009843"/>
    </source>
</evidence>
<dbReference type="Proteomes" id="UP000316968">
    <property type="component" value="Chromosome"/>
</dbReference>
<dbReference type="PANTHER" id="PTHR43568:SF1">
    <property type="entry name" value="P PROTEIN"/>
    <property type="match status" value="1"/>
</dbReference>
<reference evidence="10 11" key="1">
    <citation type="submission" date="2019-06" db="EMBL/GenBank/DDBJ databases">
        <title>Saccharibacillus brassicae sp. nov., an endophytic bacterium isolated from Chinese cabbage seeds (Brassica pekinensis).</title>
        <authorList>
            <person name="Jiang L."/>
            <person name="Lee J."/>
            <person name="Kim S.W."/>
        </authorList>
    </citation>
    <scope>NUCLEOTIDE SEQUENCE [LARGE SCALE GENOMIC DNA]</scope>
    <source>
        <strain evidence="11">KCTC 43072 / ATSA2</strain>
    </source>
</reference>
<keyword evidence="11" id="KW-1185">Reference proteome</keyword>
<evidence type="ECO:0000256" key="3">
    <source>
        <dbReference type="ARBA" id="ARBA00022448"/>
    </source>
</evidence>
<keyword evidence="6 8" id="KW-1133">Transmembrane helix</keyword>
<feature type="transmembrane region" description="Helical" evidence="8">
    <location>
        <begin position="254"/>
        <end position="272"/>
    </location>
</feature>
<dbReference type="RefSeq" id="WP_141446457.1">
    <property type="nucleotide sequence ID" value="NZ_CP041217.1"/>
</dbReference>
<feature type="domain" description="Citrate transporter-like" evidence="9">
    <location>
        <begin position="23"/>
        <end position="380"/>
    </location>
</feature>
<dbReference type="EMBL" id="CP041217">
    <property type="protein sequence ID" value="QDH20071.1"/>
    <property type="molecule type" value="Genomic_DNA"/>
</dbReference>
<accession>A0A4Y6UUQ3</accession>
<dbReference type="InterPro" id="IPR004680">
    <property type="entry name" value="Cit_transptr-like_dom"/>
</dbReference>
<feature type="transmembrane region" description="Helical" evidence="8">
    <location>
        <begin position="292"/>
        <end position="314"/>
    </location>
</feature>
<protein>
    <recommendedName>
        <fullName evidence="9">Citrate transporter-like domain-containing protein</fullName>
    </recommendedName>
</protein>
<proteinExistence type="inferred from homology"/>
<dbReference type="AlphaFoldDB" id="A0A4Y6UUQ3"/>
<keyword evidence="4" id="KW-1003">Cell membrane</keyword>
<dbReference type="PRINTS" id="PR00758">
    <property type="entry name" value="ARSENICPUMP"/>
</dbReference>
<feature type="transmembrane region" description="Helical" evidence="8">
    <location>
        <begin position="373"/>
        <end position="399"/>
    </location>
</feature>
<evidence type="ECO:0000256" key="6">
    <source>
        <dbReference type="ARBA" id="ARBA00022989"/>
    </source>
</evidence>
<dbReference type="InterPro" id="IPR051475">
    <property type="entry name" value="Diverse_Ion_Transporter"/>
</dbReference>
<keyword evidence="5 8" id="KW-0812">Transmembrane</keyword>
<evidence type="ECO:0000256" key="1">
    <source>
        <dbReference type="ARBA" id="ARBA00004651"/>
    </source>
</evidence>
<feature type="transmembrane region" description="Helical" evidence="8">
    <location>
        <begin position="98"/>
        <end position="131"/>
    </location>
</feature>
<dbReference type="OrthoDB" id="9765532at2"/>
<dbReference type="Pfam" id="PF03600">
    <property type="entry name" value="CitMHS"/>
    <property type="match status" value="1"/>
</dbReference>
<evidence type="ECO:0000259" key="9">
    <source>
        <dbReference type="Pfam" id="PF03600"/>
    </source>
</evidence>
<dbReference type="InterPro" id="IPR000802">
    <property type="entry name" value="Arsenical_pump_ArsB"/>
</dbReference>
<keyword evidence="3" id="KW-0813">Transport</keyword>
<keyword evidence="7 8" id="KW-0472">Membrane</keyword>
<evidence type="ECO:0000256" key="5">
    <source>
        <dbReference type="ARBA" id="ARBA00022692"/>
    </source>
</evidence>
<feature type="transmembrane region" description="Helical" evidence="8">
    <location>
        <begin position="33"/>
        <end position="53"/>
    </location>
</feature>
<feature type="transmembrane region" description="Helical" evidence="8">
    <location>
        <begin position="143"/>
        <end position="164"/>
    </location>
</feature>
<evidence type="ECO:0000313" key="11">
    <source>
        <dbReference type="Proteomes" id="UP000316968"/>
    </source>
</evidence>
<dbReference type="GO" id="GO:0015105">
    <property type="term" value="F:arsenite transmembrane transporter activity"/>
    <property type="evidence" value="ECO:0007669"/>
    <property type="project" value="InterPro"/>
</dbReference>
<comment type="similarity">
    <text evidence="2">Belongs to the CitM (TC 2.A.11) transporter family.</text>
</comment>
<sequence>MISAFDTAFWPVYTAAAVFAIVYVLVVTEKINGSLAAGVGALLLLVMGIVDWNAALTHHILWNALLLLLGMTVTAAAADRSGIVQFAALKLIRLCRGSLPAILAAVTLSAAAASALLGSGPALLLLAPLILRLGRTLRIGPVPLLIMSVIACNLGGMTTLVGSVPNMMIGSAAELDTRAFAAHLWIPGLSLLFVHLVLLMVIFRREMRGGASRRAEIQAMEPSLDVSDRPRALLSLGVLILLVAGLLGQEHLRLSSGAIAVYAALLMLLVNVRSAGEARQIRERMDFKTPGVLIGFYILAGGLVETGITGEIATRLLELTNENKSLTALVLFAVSGLLSAVLDPVPLTAAAIPLVQTIGLQMEVVRPSDLNPLWWALALGCGIGSSGTLVGSVAGVLAAGLAQKEGYRFSYFSYLVVAFPLTLLALGAGGWYLYAHIL</sequence>
<comment type="subcellular location">
    <subcellularLocation>
        <location evidence="1">Cell membrane</location>
        <topology evidence="1">Multi-pass membrane protein</topology>
    </subcellularLocation>
</comment>
<evidence type="ECO:0000256" key="7">
    <source>
        <dbReference type="ARBA" id="ARBA00023136"/>
    </source>
</evidence>
<dbReference type="GO" id="GO:0005886">
    <property type="term" value="C:plasma membrane"/>
    <property type="evidence" value="ECO:0007669"/>
    <property type="project" value="UniProtKB-SubCell"/>
</dbReference>
<feature type="transmembrane region" description="Helical" evidence="8">
    <location>
        <begin position="184"/>
        <end position="203"/>
    </location>
</feature>
<feature type="transmembrane region" description="Helical" evidence="8">
    <location>
        <begin position="411"/>
        <end position="434"/>
    </location>
</feature>
<dbReference type="PANTHER" id="PTHR43568">
    <property type="entry name" value="P PROTEIN"/>
    <property type="match status" value="1"/>
</dbReference>